<feature type="domain" description="Adaptive response protein AidB N-terminal" evidence="8">
    <location>
        <begin position="67"/>
        <end position="218"/>
    </location>
</feature>
<feature type="domain" description="Acyl-CoA dehydrogenase/oxidase C-terminal" evidence="6">
    <location>
        <begin position="343"/>
        <end position="495"/>
    </location>
</feature>
<evidence type="ECO:0000259" key="7">
    <source>
        <dbReference type="Pfam" id="PF02770"/>
    </source>
</evidence>
<proteinExistence type="inferred from homology"/>
<organism evidence="9 10">
    <name type="scientific">Saprospira grandis (strain Lewin)</name>
    <dbReference type="NCBI Taxonomy" id="984262"/>
    <lineage>
        <taxon>Bacteria</taxon>
        <taxon>Pseudomonadati</taxon>
        <taxon>Bacteroidota</taxon>
        <taxon>Saprospiria</taxon>
        <taxon>Saprospirales</taxon>
        <taxon>Saprospiraceae</taxon>
        <taxon>Saprospira</taxon>
    </lineage>
</organism>
<dbReference type="KEGG" id="sgn:SGRA_4028"/>
<dbReference type="Proteomes" id="UP000007519">
    <property type="component" value="Chromosome"/>
</dbReference>
<dbReference type="OrthoDB" id="1489360at2"/>
<reference evidence="9 10" key="1">
    <citation type="journal article" date="2012" name="Stand. Genomic Sci.">
        <title>Complete genome sequencing and analysis of Saprospira grandis str. Lewin, a predatory marine bacterium.</title>
        <authorList>
            <person name="Saw J.H."/>
            <person name="Yuryev A."/>
            <person name="Kanbe M."/>
            <person name="Hou S."/>
            <person name="Young A.G."/>
            <person name="Aizawa S."/>
            <person name="Alam M."/>
        </authorList>
    </citation>
    <scope>NUCLEOTIDE SEQUENCE [LARGE SCALE GENOMIC DNA]</scope>
    <source>
        <strain evidence="9 10">Lewin</strain>
    </source>
</reference>
<name>H6L8L8_SAPGL</name>
<evidence type="ECO:0000259" key="8">
    <source>
        <dbReference type="Pfam" id="PF18158"/>
    </source>
</evidence>
<sequence>MLRGSQVCSALQAGDACLWSGPLGHPLRSAHPAGALRPVGPQKIPFPFILVIMQKENRVLPRGHKTSQNYFKSDKLLEDYLHAHLPAQVLSEQSDALEQLGRLAAGVMNELSLTADKNGPKLRKRNYLGETINQIDFHPAYEELKAIAVHSGMFRLKWAPEFRERYAGQRHRLGFALGYLYAMSESGLYCPLCMTDGVALLIDKYASEEDKARLLPRIYTDEPKDFYTGAMFLTEKAGGSDVGANLVKASPLDNGYWSLEGEKWFCSNASAEIIFALARTGPLEKGTRGLGIFLLEPQRPDGSANNMDLIRLKDKLGTRSMASGEYLLQGSWAKLIGEEGQDFKIMTDMINLSRLYNSVAAISGLRRALIEAYQFATYRNTFGKELLEHALVRMKFWELGSIHQGQFYSCWKAISLLDQAEAGDATAKEWLRFLTPMIKKATAEQGVYVARESMELMGGLGYIEDGVMPKVMRDIMVLPIWEGAGNIMILDMLRASQKSKGLLLLLEFVYEQLKQRRGTDKLRADFALLKQKLSALAEAKDMDQIQLGAKQLFERLTDYFQWACISEQASLMQTNYQELALRYYEEERLLAQAYREQYLPSRAEIAGLLAWEF</sequence>
<dbReference type="InterPro" id="IPR041504">
    <property type="entry name" value="AidB_N"/>
</dbReference>
<evidence type="ECO:0000256" key="1">
    <source>
        <dbReference type="ARBA" id="ARBA00001974"/>
    </source>
</evidence>
<dbReference type="InterPro" id="IPR036250">
    <property type="entry name" value="AcylCo_DH-like_C"/>
</dbReference>
<evidence type="ECO:0000259" key="6">
    <source>
        <dbReference type="Pfam" id="PF00441"/>
    </source>
</evidence>
<dbReference type="InterPro" id="IPR052904">
    <property type="entry name" value="Acyl-CoA_dehydrogenase-like"/>
</dbReference>
<dbReference type="Pfam" id="PF00441">
    <property type="entry name" value="Acyl-CoA_dh_1"/>
    <property type="match status" value="1"/>
</dbReference>
<dbReference type="Pfam" id="PF02770">
    <property type="entry name" value="Acyl-CoA_dh_M"/>
    <property type="match status" value="1"/>
</dbReference>
<feature type="domain" description="Acyl-CoA oxidase/dehydrogenase middle" evidence="7">
    <location>
        <begin position="230"/>
        <end position="326"/>
    </location>
</feature>
<keyword evidence="10" id="KW-1185">Reference proteome</keyword>
<dbReference type="STRING" id="984262.SGRA_4028"/>
<dbReference type="PROSITE" id="PS00073">
    <property type="entry name" value="ACYL_COA_DH_2"/>
    <property type="match status" value="1"/>
</dbReference>
<gene>
    <name evidence="9" type="ordered locus">SGRA_4028</name>
</gene>
<dbReference type="PANTHER" id="PTHR42707:SF2">
    <property type="entry name" value="ACD11 DEHYDROGENASE"/>
    <property type="match status" value="1"/>
</dbReference>
<dbReference type="InterPro" id="IPR006091">
    <property type="entry name" value="Acyl-CoA_Oxase/DH_mid-dom"/>
</dbReference>
<dbReference type="GO" id="GO:0003995">
    <property type="term" value="F:acyl-CoA dehydrogenase activity"/>
    <property type="evidence" value="ECO:0007669"/>
    <property type="project" value="InterPro"/>
</dbReference>
<keyword evidence="3 5" id="KW-0285">Flavoprotein</keyword>
<dbReference type="AlphaFoldDB" id="H6L8L8"/>
<dbReference type="PANTHER" id="PTHR42707">
    <property type="entry name" value="ACYL-COA DEHYDROGENASE"/>
    <property type="match status" value="1"/>
</dbReference>
<dbReference type="HOGENOM" id="CLU_016513_2_1_10"/>
<dbReference type="Gene3D" id="1.20.140.10">
    <property type="entry name" value="Butyryl-CoA Dehydrogenase, subunit A, domain 3"/>
    <property type="match status" value="1"/>
</dbReference>
<evidence type="ECO:0000313" key="9">
    <source>
        <dbReference type="EMBL" id="AFC26743.1"/>
    </source>
</evidence>
<dbReference type="Gene3D" id="2.40.110.20">
    <property type="match status" value="1"/>
</dbReference>
<dbReference type="eggNOG" id="COG1960">
    <property type="taxonomic scope" value="Bacteria"/>
</dbReference>
<comment type="similarity">
    <text evidence="2 5">Belongs to the acyl-CoA dehydrogenase family.</text>
</comment>
<evidence type="ECO:0000256" key="4">
    <source>
        <dbReference type="ARBA" id="ARBA00022827"/>
    </source>
</evidence>
<dbReference type="InterPro" id="IPR006089">
    <property type="entry name" value="Acyl-CoA_DH_CS"/>
</dbReference>
<dbReference type="InterPro" id="IPR009100">
    <property type="entry name" value="AcylCoA_DH/oxidase_NM_dom_sf"/>
</dbReference>
<evidence type="ECO:0000313" key="10">
    <source>
        <dbReference type="Proteomes" id="UP000007519"/>
    </source>
</evidence>
<dbReference type="Pfam" id="PF18158">
    <property type="entry name" value="AidB_N"/>
    <property type="match status" value="1"/>
</dbReference>
<evidence type="ECO:0000256" key="2">
    <source>
        <dbReference type="ARBA" id="ARBA00009347"/>
    </source>
</evidence>
<evidence type="ECO:0000256" key="5">
    <source>
        <dbReference type="RuleBase" id="RU362125"/>
    </source>
</evidence>
<dbReference type="InterPro" id="IPR009075">
    <property type="entry name" value="AcylCo_DH/oxidase_C"/>
</dbReference>
<protein>
    <submittedName>
        <fullName evidence="9">Acyl-CoA dehydrogenase domain-containing protein</fullName>
    </submittedName>
</protein>
<dbReference type="SUPFAM" id="SSF47203">
    <property type="entry name" value="Acyl-CoA dehydrogenase C-terminal domain-like"/>
    <property type="match status" value="1"/>
</dbReference>
<comment type="cofactor">
    <cofactor evidence="1 5">
        <name>FAD</name>
        <dbReference type="ChEBI" id="CHEBI:57692"/>
    </cofactor>
</comment>
<keyword evidence="5" id="KW-0560">Oxidoreductase</keyword>
<evidence type="ECO:0000256" key="3">
    <source>
        <dbReference type="ARBA" id="ARBA00022630"/>
    </source>
</evidence>
<dbReference type="SUPFAM" id="SSF56645">
    <property type="entry name" value="Acyl-CoA dehydrogenase NM domain-like"/>
    <property type="match status" value="1"/>
</dbReference>
<keyword evidence="4 5" id="KW-0274">FAD</keyword>
<dbReference type="Gene3D" id="6.10.250.600">
    <property type="match status" value="1"/>
</dbReference>
<dbReference type="EMBL" id="CP002831">
    <property type="protein sequence ID" value="AFC26743.1"/>
    <property type="molecule type" value="Genomic_DNA"/>
</dbReference>
<accession>H6L8L8</accession>